<comment type="caution">
    <text evidence="2">The sequence shown here is derived from an EMBL/GenBank/DDBJ whole genome shotgun (WGS) entry which is preliminary data.</text>
</comment>
<keyword evidence="2" id="KW-0540">Nuclease</keyword>
<dbReference type="InterPro" id="IPR012296">
    <property type="entry name" value="Nuclease_put_TT1808"/>
</dbReference>
<organism evidence="2 3">
    <name type="scientific">Candidatus Desantisbacteria bacterium CG_4_8_14_3_um_filter_40_12</name>
    <dbReference type="NCBI Taxonomy" id="1974545"/>
    <lineage>
        <taxon>Bacteria</taxon>
        <taxon>Candidatus Desantisiibacteriota</taxon>
    </lineage>
</organism>
<accession>A0A2M7JDS1</accession>
<dbReference type="InterPro" id="IPR008538">
    <property type="entry name" value="Uma2"/>
</dbReference>
<evidence type="ECO:0000313" key="2">
    <source>
        <dbReference type="EMBL" id="PIX17555.1"/>
    </source>
</evidence>
<dbReference type="Proteomes" id="UP000229297">
    <property type="component" value="Unassembled WGS sequence"/>
</dbReference>
<dbReference type="PANTHER" id="PTHR36558">
    <property type="entry name" value="GLR1098 PROTEIN"/>
    <property type="match status" value="1"/>
</dbReference>
<keyword evidence="2" id="KW-0378">Hydrolase</keyword>
<dbReference type="EMBL" id="PFIC01000071">
    <property type="protein sequence ID" value="PIX17555.1"/>
    <property type="molecule type" value="Genomic_DNA"/>
</dbReference>
<keyword evidence="2" id="KW-0255">Endonuclease</keyword>
<dbReference type="AlphaFoldDB" id="A0A2M7JDS1"/>
<name>A0A2M7JDS1_9BACT</name>
<proteinExistence type="predicted"/>
<reference evidence="3" key="1">
    <citation type="submission" date="2017-09" db="EMBL/GenBank/DDBJ databases">
        <title>Depth-based differentiation of microbial function through sediment-hosted aquifers and enrichment of novel symbionts in the deep terrestrial subsurface.</title>
        <authorList>
            <person name="Probst A.J."/>
            <person name="Ladd B."/>
            <person name="Jarett J.K."/>
            <person name="Geller-Mcgrath D.E."/>
            <person name="Sieber C.M.K."/>
            <person name="Emerson J.B."/>
            <person name="Anantharaman K."/>
            <person name="Thomas B.C."/>
            <person name="Malmstrom R."/>
            <person name="Stieglmeier M."/>
            <person name="Klingl A."/>
            <person name="Woyke T."/>
            <person name="Ryan C.M."/>
            <person name="Banfield J.F."/>
        </authorList>
    </citation>
    <scope>NUCLEOTIDE SEQUENCE [LARGE SCALE GENOMIC DNA]</scope>
</reference>
<dbReference type="Pfam" id="PF05685">
    <property type="entry name" value="Uma2"/>
    <property type="match status" value="1"/>
</dbReference>
<dbReference type="CDD" id="cd06260">
    <property type="entry name" value="DUF820-like"/>
    <property type="match status" value="1"/>
</dbReference>
<evidence type="ECO:0000313" key="3">
    <source>
        <dbReference type="Proteomes" id="UP000229297"/>
    </source>
</evidence>
<dbReference type="PANTHER" id="PTHR36558:SF1">
    <property type="entry name" value="RESTRICTION ENDONUCLEASE DOMAIN-CONTAINING PROTEIN-RELATED"/>
    <property type="match status" value="1"/>
</dbReference>
<dbReference type="GO" id="GO:0004519">
    <property type="term" value="F:endonuclease activity"/>
    <property type="evidence" value="ECO:0007669"/>
    <property type="project" value="UniProtKB-KW"/>
</dbReference>
<dbReference type="InterPro" id="IPR011335">
    <property type="entry name" value="Restrct_endonuc-II-like"/>
</dbReference>
<feature type="domain" description="Putative restriction endonuclease" evidence="1">
    <location>
        <begin position="16"/>
        <end position="186"/>
    </location>
</feature>
<dbReference type="SUPFAM" id="SSF52980">
    <property type="entry name" value="Restriction endonuclease-like"/>
    <property type="match status" value="1"/>
</dbReference>
<evidence type="ECO:0000259" key="1">
    <source>
        <dbReference type="Pfam" id="PF05685"/>
    </source>
</evidence>
<protein>
    <submittedName>
        <fullName evidence="2">Uma2 family endonuclease</fullName>
    </submittedName>
</protein>
<gene>
    <name evidence="2" type="ORF">COZ71_02595</name>
</gene>
<dbReference type="Gene3D" id="3.90.1570.10">
    <property type="entry name" value="tt1808, chain A"/>
    <property type="match status" value="1"/>
</dbReference>
<sequence>MGLALKKQEEQYTYGDYLGWPDEERWELIDGVAYDMSPAPSMEHQEIFRELSTEFSIYLRGKTCKVFLAPFDVILPENNEKEEDCQTVVQPDIFVICDRTKLDTKKCKGAPDLAIEILSPSTTRKDMTVKFALYERVGVKEYWIVHPLDKTVLVYKLDGNKYARAEMYSAEDKIKVGIFEDLEIDLGTVFME</sequence>